<protein>
    <submittedName>
        <fullName evidence="3">Uncharacterized protein</fullName>
    </submittedName>
</protein>
<feature type="compositionally biased region" description="Gly residues" evidence="2">
    <location>
        <begin position="41"/>
        <end position="51"/>
    </location>
</feature>
<dbReference type="AlphaFoldDB" id="A0A179I5T5"/>
<evidence type="ECO:0000313" key="3">
    <source>
        <dbReference type="EMBL" id="OAQ98046.1"/>
    </source>
</evidence>
<keyword evidence="1" id="KW-0539">Nucleus</keyword>
<feature type="region of interest" description="Disordered" evidence="2">
    <location>
        <begin position="32"/>
        <end position="69"/>
    </location>
</feature>
<dbReference type="Proteomes" id="UP000243081">
    <property type="component" value="Unassembled WGS sequence"/>
</dbReference>
<dbReference type="PANTHER" id="PTHR37540:SF5">
    <property type="entry name" value="TRANSCRIPTION FACTOR DOMAIN-CONTAINING PROTEIN"/>
    <property type="match status" value="1"/>
</dbReference>
<accession>A0A179I5T5</accession>
<comment type="caution">
    <text evidence="3">The sequence shown here is derived from an EMBL/GenBank/DDBJ whole genome shotgun (WGS) entry which is preliminary data.</text>
</comment>
<dbReference type="PANTHER" id="PTHR37540">
    <property type="entry name" value="TRANSCRIPTION FACTOR (ACR-2), PUTATIVE-RELATED-RELATED"/>
    <property type="match status" value="1"/>
</dbReference>
<dbReference type="Pfam" id="PF11951">
    <property type="entry name" value="Fungal_trans_2"/>
    <property type="match status" value="1"/>
</dbReference>
<dbReference type="EMBL" id="LUKN01003088">
    <property type="protein sequence ID" value="OAQ98046.1"/>
    <property type="molecule type" value="Genomic_DNA"/>
</dbReference>
<name>A0A179I5T5_CORDF</name>
<evidence type="ECO:0000256" key="2">
    <source>
        <dbReference type="SAM" id="MobiDB-lite"/>
    </source>
</evidence>
<proteinExistence type="predicted"/>
<reference evidence="3 4" key="1">
    <citation type="submission" date="2016-03" db="EMBL/GenBank/DDBJ databases">
        <title>Fine-scale spatial genetic structure of a fungal parasite of coffee scale insects.</title>
        <authorList>
            <person name="Jackson D."/>
            <person name="Zemenick K.A."/>
            <person name="Malloure B."/>
            <person name="Quandt C.A."/>
            <person name="James T.Y."/>
        </authorList>
    </citation>
    <scope>NUCLEOTIDE SEQUENCE [LARGE SCALE GENOMIC DNA]</scope>
    <source>
        <strain evidence="3 4">UM487</strain>
    </source>
</reference>
<evidence type="ECO:0000256" key="1">
    <source>
        <dbReference type="ARBA" id="ARBA00023242"/>
    </source>
</evidence>
<dbReference type="OrthoDB" id="4159781at2759"/>
<keyword evidence="4" id="KW-1185">Reference proteome</keyword>
<dbReference type="InterPro" id="IPR021858">
    <property type="entry name" value="Fun_TF"/>
</dbReference>
<gene>
    <name evidence="3" type="ORF">LLEC1_04476</name>
</gene>
<evidence type="ECO:0000313" key="4">
    <source>
        <dbReference type="Proteomes" id="UP000243081"/>
    </source>
</evidence>
<organism evidence="3 4">
    <name type="scientific">Cordyceps confragosa</name>
    <name type="common">Lecanicillium lecanii</name>
    <dbReference type="NCBI Taxonomy" id="2714763"/>
    <lineage>
        <taxon>Eukaryota</taxon>
        <taxon>Fungi</taxon>
        <taxon>Dikarya</taxon>
        <taxon>Ascomycota</taxon>
        <taxon>Pezizomycotina</taxon>
        <taxon>Sordariomycetes</taxon>
        <taxon>Hypocreomycetidae</taxon>
        <taxon>Hypocreales</taxon>
        <taxon>Cordycipitaceae</taxon>
        <taxon>Akanthomyces</taxon>
    </lineage>
</organism>
<sequence>MVEPKSRQSPEYGEFKFVAESNRKALRRHAMRAHWRQRKGWTGGQRSGGKGTQNHPRPLRPHPPARRGCSVTTDDVENTFFTDICPPQSSDQLLTTRELTEEASQTPCRMMSPVACGRLDPFDGLPMTLTVEHHELLHHWVFTCTTMMFGHLPPAIVNPVRDVWLPLDLSNTASFNACMAHSAAHLARMRGQRNSKRALEFKGEAMRIIMEWIGDQAMALSDVTFAAVLRLLTYEVRVTNGLSRRTRANEINEKRYWGTELDWKIHHDGLLRMVKARGGLGTFAHNWRLALIAFL</sequence>